<keyword evidence="1" id="KW-0732">Signal</keyword>
<feature type="signal peptide" evidence="1">
    <location>
        <begin position="1"/>
        <end position="23"/>
    </location>
</feature>
<sequence length="111" mass="12483">MDLNQLTNKFLALVNLTIHCTQGDYCAVGSPSTSPQRCPYRKLRVQTYANSESVYFVWSRTTVGSHADVTHGLRTEFHPDIEETQIDDSEIYEDCNIVSSDRGNFGDSSTE</sequence>
<evidence type="ECO:0000313" key="2">
    <source>
        <dbReference type="EMBL" id="GBP36797.1"/>
    </source>
</evidence>
<gene>
    <name evidence="2" type="ORF">EVAR_28138_1</name>
</gene>
<proteinExistence type="predicted"/>
<evidence type="ECO:0000313" key="3">
    <source>
        <dbReference type="Proteomes" id="UP000299102"/>
    </source>
</evidence>
<protein>
    <submittedName>
        <fullName evidence="2">Uncharacterized protein</fullName>
    </submittedName>
</protein>
<reference evidence="2 3" key="1">
    <citation type="journal article" date="2019" name="Commun. Biol.">
        <title>The bagworm genome reveals a unique fibroin gene that provides high tensile strength.</title>
        <authorList>
            <person name="Kono N."/>
            <person name="Nakamura H."/>
            <person name="Ohtoshi R."/>
            <person name="Tomita M."/>
            <person name="Numata K."/>
            <person name="Arakawa K."/>
        </authorList>
    </citation>
    <scope>NUCLEOTIDE SEQUENCE [LARGE SCALE GENOMIC DNA]</scope>
</reference>
<dbReference type="EMBL" id="BGZK01000323">
    <property type="protein sequence ID" value="GBP36797.1"/>
    <property type="molecule type" value="Genomic_DNA"/>
</dbReference>
<organism evidence="2 3">
    <name type="scientific">Eumeta variegata</name>
    <name type="common">Bagworm moth</name>
    <name type="synonym">Eumeta japonica</name>
    <dbReference type="NCBI Taxonomy" id="151549"/>
    <lineage>
        <taxon>Eukaryota</taxon>
        <taxon>Metazoa</taxon>
        <taxon>Ecdysozoa</taxon>
        <taxon>Arthropoda</taxon>
        <taxon>Hexapoda</taxon>
        <taxon>Insecta</taxon>
        <taxon>Pterygota</taxon>
        <taxon>Neoptera</taxon>
        <taxon>Endopterygota</taxon>
        <taxon>Lepidoptera</taxon>
        <taxon>Glossata</taxon>
        <taxon>Ditrysia</taxon>
        <taxon>Tineoidea</taxon>
        <taxon>Psychidae</taxon>
        <taxon>Oiketicinae</taxon>
        <taxon>Eumeta</taxon>
    </lineage>
</organism>
<keyword evidence="3" id="KW-1185">Reference proteome</keyword>
<accession>A0A4C1VEX6</accession>
<feature type="chain" id="PRO_5020041300" evidence="1">
    <location>
        <begin position="24"/>
        <end position="111"/>
    </location>
</feature>
<name>A0A4C1VEX6_EUMVA</name>
<dbReference type="Proteomes" id="UP000299102">
    <property type="component" value="Unassembled WGS sequence"/>
</dbReference>
<dbReference type="AlphaFoldDB" id="A0A4C1VEX6"/>
<comment type="caution">
    <text evidence="2">The sequence shown here is derived from an EMBL/GenBank/DDBJ whole genome shotgun (WGS) entry which is preliminary data.</text>
</comment>
<dbReference type="OrthoDB" id="7469305at2759"/>
<evidence type="ECO:0000256" key="1">
    <source>
        <dbReference type="SAM" id="SignalP"/>
    </source>
</evidence>